<name>A0A7C2YJM3_9CREN</name>
<dbReference type="FunFam" id="3.30.40.230:FF:000005">
    <property type="entry name" value="Glycine--tRNA ligase"/>
    <property type="match status" value="1"/>
</dbReference>
<dbReference type="Gene3D" id="3.30.930.10">
    <property type="entry name" value="Bira Bifunctional Protein, Domain 2"/>
    <property type="match status" value="1"/>
</dbReference>
<dbReference type="GO" id="GO:0006426">
    <property type="term" value="P:glycyl-tRNA aminoacylation"/>
    <property type="evidence" value="ECO:0007669"/>
    <property type="project" value="InterPro"/>
</dbReference>
<gene>
    <name evidence="11" type="primary">glyS</name>
    <name evidence="11" type="ORF">ENO36_02605</name>
</gene>
<dbReference type="EC" id="6.1.1.14" evidence="2"/>
<dbReference type="GO" id="GO:0005524">
    <property type="term" value="F:ATP binding"/>
    <property type="evidence" value="ECO:0007669"/>
    <property type="project" value="UniProtKB-KW"/>
</dbReference>
<dbReference type="PANTHER" id="PTHR10745">
    <property type="entry name" value="GLYCYL-TRNA SYNTHETASE/DNA POLYMERASE SUBUNIT GAMMA-2"/>
    <property type="match status" value="1"/>
</dbReference>
<dbReference type="GO" id="GO:0005737">
    <property type="term" value="C:cytoplasm"/>
    <property type="evidence" value="ECO:0007669"/>
    <property type="project" value="InterPro"/>
</dbReference>
<protein>
    <recommendedName>
        <fullName evidence="2">glycine--tRNA ligase</fullName>
        <ecNumber evidence="2">6.1.1.14</ecNumber>
    </recommendedName>
    <alternativeName>
        <fullName evidence="9">Diadenosine tetraphosphate synthetase</fullName>
    </alternativeName>
</protein>
<dbReference type="PROSITE" id="PS50862">
    <property type="entry name" value="AA_TRNA_LIGASE_II"/>
    <property type="match status" value="1"/>
</dbReference>
<dbReference type="PANTHER" id="PTHR10745:SF0">
    <property type="entry name" value="GLYCINE--TRNA LIGASE"/>
    <property type="match status" value="1"/>
</dbReference>
<evidence type="ECO:0000256" key="6">
    <source>
        <dbReference type="ARBA" id="ARBA00022840"/>
    </source>
</evidence>
<evidence type="ECO:0000256" key="4">
    <source>
        <dbReference type="ARBA" id="ARBA00022598"/>
    </source>
</evidence>
<keyword evidence="6" id="KW-0067">ATP-binding</keyword>
<dbReference type="PRINTS" id="PR01043">
    <property type="entry name" value="TRNASYNTHGLY"/>
</dbReference>
<dbReference type="InterPro" id="IPR045864">
    <property type="entry name" value="aa-tRNA-synth_II/BPL/LPL"/>
</dbReference>
<keyword evidence="5" id="KW-0547">Nucleotide-binding</keyword>
<evidence type="ECO:0000256" key="7">
    <source>
        <dbReference type="ARBA" id="ARBA00022917"/>
    </source>
</evidence>
<reference evidence="11" key="1">
    <citation type="journal article" date="2020" name="mSystems">
        <title>Genome- and Community-Level Interaction Insights into Carbon Utilization and Element Cycling Functions of Hydrothermarchaeota in Hydrothermal Sediment.</title>
        <authorList>
            <person name="Zhou Z."/>
            <person name="Liu Y."/>
            <person name="Xu W."/>
            <person name="Pan J."/>
            <person name="Luo Z.H."/>
            <person name="Li M."/>
        </authorList>
    </citation>
    <scope>NUCLEOTIDE SEQUENCE [LARGE SCALE GENOMIC DNA]</scope>
    <source>
        <strain evidence="11">SpSt-1259</strain>
    </source>
</reference>
<comment type="caution">
    <text evidence="11">The sequence shown here is derived from an EMBL/GenBank/DDBJ whole genome shotgun (WGS) entry which is preliminary data.</text>
</comment>
<dbReference type="InterPro" id="IPR033731">
    <property type="entry name" value="GlyRS-like_core"/>
</dbReference>
<dbReference type="InterPro" id="IPR027031">
    <property type="entry name" value="Gly-tRNA_synthase/POLG2"/>
</dbReference>
<keyword evidence="7" id="KW-0648">Protein biosynthesis</keyword>
<dbReference type="InterPro" id="IPR002315">
    <property type="entry name" value="tRNA-synt_gly"/>
</dbReference>
<keyword evidence="4 11" id="KW-0436">Ligase</keyword>
<dbReference type="GO" id="GO:0004820">
    <property type="term" value="F:glycine-tRNA ligase activity"/>
    <property type="evidence" value="ECO:0007669"/>
    <property type="project" value="UniProtKB-EC"/>
</dbReference>
<dbReference type="InterPro" id="IPR006195">
    <property type="entry name" value="aa-tRNA-synth_II"/>
</dbReference>
<dbReference type="NCBIfam" id="NF003211">
    <property type="entry name" value="PRK04173.1"/>
    <property type="match status" value="1"/>
</dbReference>
<organism evidence="11">
    <name type="scientific">Fervidicoccus fontis</name>
    <dbReference type="NCBI Taxonomy" id="683846"/>
    <lineage>
        <taxon>Archaea</taxon>
        <taxon>Thermoproteota</taxon>
        <taxon>Thermoprotei</taxon>
        <taxon>Fervidicoccales</taxon>
        <taxon>Fervidicoccaceae</taxon>
        <taxon>Fervidicoccus</taxon>
    </lineage>
</organism>
<evidence type="ECO:0000256" key="1">
    <source>
        <dbReference type="ARBA" id="ARBA00008226"/>
    </source>
</evidence>
<evidence type="ECO:0000259" key="10">
    <source>
        <dbReference type="PROSITE" id="PS50862"/>
    </source>
</evidence>
<dbReference type="Pfam" id="PF03129">
    <property type="entry name" value="HGTP_anticodon"/>
    <property type="match status" value="1"/>
</dbReference>
<dbReference type="InterPro" id="IPR004154">
    <property type="entry name" value="Anticodon-bd"/>
</dbReference>
<dbReference type="EMBL" id="DSFE01000056">
    <property type="protein sequence ID" value="HEU97731.1"/>
    <property type="molecule type" value="Genomic_DNA"/>
</dbReference>
<dbReference type="AlphaFoldDB" id="A0A7C2YJM3"/>
<comment type="similarity">
    <text evidence="1">Belongs to the class-II aminoacyl-tRNA synthetase family.</text>
</comment>
<evidence type="ECO:0000313" key="11">
    <source>
        <dbReference type="EMBL" id="HEU97731.1"/>
    </source>
</evidence>
<sequence>MSLSSAADKVFEVGKRRGFFWQSYEIYGGLSGMYDLGPYGMMLKENIINEWKHHFIRKHQEIMAEIETPIIGPEVVYAASGHLESFTDPIVTCQRCGRKFRADQLIEEATGIKVEGKSNEELTEIIREKNVRCPVCGGELGEVKAFNLLFKTQIGPYEGSNGYLRPELAQGMFLNFKRVYGVMREKLPLGIAQVGRVGRNEISPRQGMLRLREFTIMEFEFFFDPEKPGHEEYVERVKNRVLRILSSDDRIAGRKEPRTLTLSEAIEGGIIKTPWLGYWMVISQEFLKSLGVPEENMYFEEKLPEERAHYSRQTFDQLVKTERWGWVEVSGHAYRGDYDLSRHALYSKQDLAVFRQFETAIVKRRKKVKVNRAVLGKLFRERATDLERTIYSMDPEKVEAILKEGLALEIGGEKIPPEAISIEEVEEKESGKRIIPHVVEPSFGVERLLYVVMEYGLKEKEDRLILSISPRLSPIKVAVFPLVEDDKLKSLARKIYEDFKQRGIPAVYDEDGSIGRRYARADEIGVPFAITVDFQSIEDGTVTVRDRDTWKQERVPSSGLTDSIAQRFMR</sequence>
<dbReference type="Proteomes" id="UP000885664">
    <property type="component" value="Unassembled WGS sequence"/>
</dbReference>
<dbReference type="Gene3D" id="3.30.40.230">
    <property type="match status" value="1"/>
</dbReference>
<keyword evidence="3" id="KW-0963">Cytoplasm</keyword>
<dbReference type="NCBIfam" id="TIGR00389">
    <property type="entry name" value="glyS_dimeric"/>
    <property type="match status" value="1"/>
</dbReference>
<dbReference type="InterPro" id="IPR036621">
    <property type="entry name" value="Anticodon-bd_dom_sf"/>
</dbReference>
<evidence type="ECO:0000256" key="2">
    <source>
        <dbReference type="ARBA" id="ARBA00012829"/>
    </source>
</evidence>
<dbReference type="SUPFAM" id="SSF52954">
    <property type="entry name" value="Class II aaRS ABD-related"/>
    <property type="match status" value="1"/>
</dbReference>
<proteinExistence type="inferred from homology"/>
<evidence type="ECO:0000256" key="9">
    <source>
        <dbReference type="ARBA" id="ARBA00030057"/>
    </source>
</evidence>
<evidence type="ECO:0000256" key="3">
    <source>
        <dbReference type="ARBA" id="ARBA00022490"/>
    </source>
</evidence>
<evidence type="ECO:0000256" key="8">
    <source>
        <dbReference type="ARBA" id="ARBA00023146"/>
    </source>
</evidence>
<dbReference type="SUPFAM" id="SSF55681">
    <property type="entry name" value="Class II aaRS and biotin synthetases"/>
    <property type="match status" value="1"/>
</dbReference>
<dbReference type="Gene3D" id="3.40.50.800">
    <property type="entry name" value="Anticodon-binding domain"/>
    <property type="match status" value="1"/>
</dbReference>
<accession>A0A7C2YJM3</accession>
<evidence type="ECO:0000256" key="5">
    <source>
        <dbReference type="ARBA" id="ARBA00022741"/>
    </source>
</evidence>
<feature type="domain" description="Aminoacyl-transfer RNA synthetases class-II family profile" evidence="10">
    <location>
        <begin position="8"/>
        <end position="474"/>
    </location>
</feature>
<keyword evidence="8" id="KW-0030">Aminoacyl-tRNA synthetase</keyword>
<dbReference type="CDD" id="cd00774">
    <property type="entry name" value="GlyRS-like_core"/>
    <property type="match status" value="1"/>
</dbReference>